<feature type="region of interest" description="Disordered" evidence="1">
    <location>
        <begin position="1"/>
        <end position="21"/>
    </location>
</feature>
<accession>A0A498IUS8</accession>
<comment type="caution">
    <text evidence="2">The sequence shown here is derived from an EMBL/GenBank/DDBJ whole genome shotgun (WGS) entry which is preliminary data.</text>
</comment>
<protein>
    <submittedName>
        <fullName evidence="2">Uncharacterized protein</fullName>
    </submittedName>
</protein>
<dbReference type="Proteomes" id="UP000290289">
    <property type="component" value="Chromosome 10"/>
</dbReference>
<name>A0A498IUS8_MALDO</name>
<evidence type="ECO:0000313" key="2">
    <source>
        <dbReference type="EMBL" id="RXH87138.1"/>
    </source>
</evidence>
<evidence type="ECO:0000313" key="3">
    <source>
        <dbReference type="Proteomes" id="UP000290289"/>
    </source>
</evidence>
<proteinExistence type="predicted"/>
<dbReference type="AlphaFoldDB" id="A0A498IUS8"/>
<sequence>MNHFRLNNKLPRSNKFPPNKSLKYRGKVTGENLHLIQMKITKKPTKKCKTLKKEATQKKEHLQYRCNMIRLAEAMKVYNPMLQLRQDVCNDAKTPFWSLLKTYMDGTLITSERKRKSDMDFIKIINCYNPTTQKFKFGRHKGHGISSNDVAQIFGLNNEGINLPNTNKSRRSILQRHMRKHLR</sequence>
<evidence type="ECO:0000256" key="1">
    <source>
        <dbReference type="SAM" id="MobiDB-lite"/>
    </source>
</evidence>
<organism evidence="2 3">
    <name type="scientific">Malus domestica</name>
    <name type="common">Apple</name>
    <name type="synonym">Pyrus malus</name>
    <dbReference type="NCBI Taxonomy" id="3750"/>
    <lineage>
        <taxon>Eukaryota</taxon>
        <taxon>Viridiplantae</taxon>
        <taxon>Streptophyta</taxon>
        <taxon>Embryophyta</taxon>
        <taxon>Tracheophyta</taxon>
        <taxon>Spermatophyta</taxon>
        <taxon>Magnoliopsida</taxon>
        <taxon>eudicotyledons</taxon>
        <taxon>Gunneridae</taxon>
        <taxon>Pentapetalae</taxon>
        <taxon>rosids</taxon>
        <taxon>fabids</taxon>
        <taxon>Rosales</taxon>
        <taxon>Rosaceae</taxon>
        <taxon>Amygdaloideae</taxon>
        <taxon>Maleae</taxon>
        <taxon>Malus</taxon>
    </lineage>
</organism>
<gene>
    <name evidence="2" type="ORF">DVH24_028638</name>
</gene>
<dbReference type="EMBL" id="RDQH01000336">
    <property type="protein sequence ID" value="RXH87138.1"/>
    <property type="molecule type" value="Genomic_DNA"/>
</dbReference>
<dbReference type="STRING" id="3750.A0A498IUS8"/>
<reference evidence="2 3" key="1">
    <citation type="submission" date="2018-10" db="EMBL/GenBank/DDBJ databases">
        <title>A high-quality apple genome assembly.</title>
        <authorList>
            <person name="Hu J."/>
        </authorList>
    </citation>
    <scope>NUCLEOTIDE SEQUENCE [LARGE SCALE GENOMIC DNA]</scope>
    <source>
        <strain evidence="3">cv. HFTH1</strain>
        <tissue evidence="2">Young leaf</tissue>
    </source>
</reference>
<keyword evidence="3" id="KW-1185">Reference proteome</keyword>